<dbReference type="Pfam" id="PF01522">
    <property type="entry name" value="Polysacc_deac_1"/>
    <property type="match status" value="1"/>
</dbReference>
<dbReference type="Proteomes" id="UP000739565">
    <property type="component" value="Unassembled WGS sequence"/>
</dbReference>
<keyword evidence="4" id="KW-1185">Reference proteome</keyword>
<dbReference type="GO" id="GO:0016810">
    <property type="term" value="F:hydrolase activity, acting on carbon-nitrogen (but not peptide) bonds"/>
    <property type="evidence" value="ECO:0007669"/>
    <property type="project" value="InterPro"/>
</dbReference>
<keyword evidence="1" id="KW-0732">Signal</keyword>
<evidence type="ECO:0000313" key="3">
    <source>
        <dbReference type="EMBL" id="MBZ1350642.1"/>
    </source>
</evidence>
<dbReference type="CDD" id="cd10918">
    <property type="entry name" value="CE4_NodB_like_5s_6s"/>
    <property type="match status" value="1"/>
</dbReference>
<organism evidence="3 4">
    <name type="scientific">Zwartia hollandica</name>
    <dbReference type="NCBI Taxonomy" id="324606"/>
    <lineage>
        <taxon>Bacteria</taxon>
        <taxon>Pseudomonadati</taxon>
        <taxon>Pseudomonadota</taxon>
        <taxon>Betaproteobacteria</taxon>
        <taxon>Burkholderiales</taxon>
        <taxon>Alcaligenaceae</taxon>
        <taxon>Zwartia</taxon>
    </lineage>
</organism>
<dbReference type="PANTHER" id="PTHR34216">
    <property type="match status" value="1"/>
</dbReference>
<feature type="domain" description="NodB homology" evidence="2">
    <location>
        <begin position="56"/>
        <end position="234"/>
    </location>
</feature>
<name>A0A953N835_9BURK</name>
<dbReference type="SUPFAM" id="SSF88713">
    <property type="entry name" value="Glycoside hydrolase/deacetylase"/>
    <property type="match status" value="1"/>
</dbReference>
<comment type="caution">
    <text evidence="3">The sequence shown here is derived from an EMBL/GenBank/DDBJ whole genome shotgun (WGS) entry which is preliminary data.</text>
</comment>
<dbReference type="PANTHER" id="PTHR34216:SF7">
    <property type="entry name" value="POLY-BETA-1,6-N-ACETYL-D-GLUCOSAMINE N-DEACETYLASE"/>
    <property type="match status" value="1"/>
</dbReference>
<reference evidence="3" key="1">
    <citation type="submission" date="2021-07" db="EMBL/GenBank/DDBJ databases">
        <title>New genus and species of the family Alcaligenaceae.</title>
        <authorList>
            <person name="Hahn M.W."/>
        </authorList>
    </citation>
    <scope>NUCLEOTIDE SEQUENCE</scope>
    <source>
        <strain evidence="3">LF4-65</strain>
    </source>
</reference>
<dbReference type="PROSITE" id="PS51677">
    <property type="entry name" value="NODB"/>
    <property type="match status" value="1"/>
</dbReference>
<dbReference type="InterPro" id="IPR051398">
    <property type="entry name" value="Polysacch_Deacetylase"/>
</dbReference>
<dbReference type="InterPro" id="IPR002509">
    <property type="entry name" value="NODB_dom"/>
</dbReference>
<dbReference type="EMBL" id="JAHXRI010000007">
    <property type="protein sequence ID" value="MBZ1350642.1"/>
    <property type="molecule type" value="Genomic_DNA"/>
</dbReference>
<protein>
    <submittedName>
        <fullName evidence="3">Polysaccharide deacetylase family protein</fullName>
    </submittedName>
</protein>
<evidence type="ECO:0000256" key="1">
    <source>
        <dbReference type="ARBA" id="ARBA00022729"/>
    </source>
</evidence>
<dbReference type="InterPro" id="IPR011330">
    <property type="entry name" value="Glyco_hydro/deAcase_b/a-brl"/>
</dbReference>
<dbReference type="AlphaFoldDB" id="A0A953N835"/>
<sequence length="234" mass="26590">MYHQVAVPAPRGTQFRGLTVHPTSFRRQMTWMKRLGYRGLSMRDLTPYLRGECEGKVFGITFDDGFRNVFENALPVLSDLGFTSTNYFVANQFDGGNVWDREKNIPFSPLMSLTEVRTWAAAGQEVGSHTLDHVHLPEVAPDEARRQIRLSREILAQESGTEVTAFCYPYGDFTAEHGLLAKEAGYTNATTTSRGLANAADDPFFLPRVGIWRTTHMLRFLQKCLTRHEDRRRA</sequence>
<dbReference type="GO" id="GO:0005975">
    <property type="term" value="P:carbohydrate metabolic process"/>
    <property type="evidence" value="ECO:0007669"/>
    <property type="project" value="InterPro"/>
</dbReference>
<accession>A0A953N835</accession>
<evidence type="ECO:0000313" key="4">
    <source>
        <dbReference type="Proteomes" id="UP000739565"/>
    </source>
</evidence>
<dbReference type="Gene3D" id="3.20.20.370">
    <property type="entry name" value="Glycoside hydrolase/deacetylase"/>
    <property type="match status" value="1"/>
</dbReference>
<evidence type="ECO:0000259" key="2">
    <source>
        <dbReference type="PROSITE" id="PS51677"/>
    </source>
</evidence>
<proteinExistence type="predicted"/>
<gene>
    <name evidence="3" type="ORF">KZZ10_08295</name>
</gene>